<accession>A0A9N8HX88</accession>
<dbReference type="Proteomes" id="UP001153069">
    <property type="component" value="Unassembled WGS sequence"/>
</dbReference>
<keyword evidence="2" id="KW-1185">Reference proteome</keyword>
<dbReference type="AlphaFoldDB" id="A0A9N8HX88"/>
<sequence>MDHETEAISFFVATEPRTFRPNEPARLGWERHIIYKNRRWPNHLGYGAAMIFLKLSDGRIVLTNDLWAGGTSDSQNYIVAQLPPNALIGVILSETRICQPKTKAALQGLLELLKRPLDPIIHVHSVWRTKTGLTDEQAWDLAGPGPQSTKIVGKKKAGKNKQTLPQLPQVTRRTHQGQHMQSTFYSPENAILTHIKLPGRNIQPFLGPEQLQGLDPSTSPIFVLYRSGDTDDGLLGGTRRGLGLQNGDTIDETYVYELEDWTGHHS</sequence>
<name>A0A9N8HX88_9STRA</name>
<dbReference type="EMBL" id="CAICTM010002977">
    <property type="protein sequence ID" value="CAB9530663.1"/>
    <property type="molecule type" value="Genomic_DNA"/>
</dbReference>
<reference evidence="1" key="1">
    <citation type="submission" date="2020-06" db="EMBL/GenBank/DDBJ databases">
        <authorList>
            <consortium name="Plant Systems Biology data submission"/>
        </authorList>
    </citation>
    <scope>NUCLEOTIDE SEQUENCE</scope>
    <source>
        <strain evidence="1">D6</strain>
    </source>
</reference>
<protein>
    <submittedName>
        <fullName evidence="1">Uncharacterized protein</fullName>
    </submittedName>
</protein>
<gene>
    <name evidence="1" type="ORF">SEMRO_2979_G341470.1</name>
</gene>
<evidence type="ECO:0000313" key="1">
    <source>
        <dbReference type="EMBL" id="CAB9530663.1"/>
    </source>
</evidence>
<comment type="caution">
    <text evidence="1">The sequence shown here is derived from an EMBL/GenBank/DDBJ whole genome shotgun (WGS) entry which is preliminary data.</text>
</comment>
<proteinExistence type="predicted"/>
<organism evidence="1 2">
    <name type="scientific">Seminavis robusta</name>
    <dbReference type="NCBI Taxonomy" id="568900"/>
    <lineage>
        <taxon>Eukaryota</taxon>
        <taxon>Sar</taxon>
        <taxon>Stramenopiles</taxon>
        <taxon>Ochrophyta</taxon>
        <taxon>Bacillariophyta</taxon>
        <taxon>Bacillariophyceae</taxon>
        <taxon>Bacillariophycidae</taxon>
        <taxon>Naviculales</taxon>
        <taxon>Naviculaceae</taxon>
        <taxon>Seminavis</taxon>
    </lineage>
</organism>
<evidence type="ECO:0000313" key="2">
    <source>
        <dbReference type="Proteomes" id="UP001153069"/>
    </source>
</evidence>